<dbReference type="GO" id="GO:0003700">
    <property type="term" value="F:DNA-binding transcription factor activity"/>
    <property type="evidence" value="ECO:0007669"/>
    <property type="project" value="InterPro"/>
</dbReference>
<evidence type="ECO:0008006" key="3">
    <source>
        <dbReference type="Google" id="ProtNLM"/>
    </source>
</evidence>
<dbReference type="SUPFAM" id="SSF48295">
    <property type="entry name" value="TrpR-like"/>
    <property type="match status" value="1"/>
</dbReference>
<sequence length="116" mass="13210">MDVVGRETKYRAGRFSLWWGIMDYKRQIAAAFSLITDPEEMELFFDEMLTPKEINDLCMRWQILRGLRAGESQRAIAAKHGMSLCKITRGSKVLKDGNAVAVKLLESGLIDDQSRD</sequence>
<accession>Q6AIY7</accession>
<dbReference type="Proteomes" id="UP000000602">
    <property type="component" value="Chromosome"/>
</dbReference>
<dbReference type="EMBL" id="CR522870">
    <property type="protein sequence ID" value="CAG37693.1"/>
    <property type="molecule type" value="Genomic_DNA"/>
</dbReference>
<dbReference type="KEGG" id="dps:DP2964"/>
<dbReference type="Pfam" id="PF01371">
    <property type="entry name" value="Trp_repressor"/>
    <property type="match status" value="1"/>
</dbReference>
<proteinExistence type="predicted"/>
<evidence type="ECO:0000313" key="1">
    <source>
        <dbReference type="EMBL" id="CAG37693.1"/>
    </source>
</evidence>
<dbReference type="GO" id="GO:0043565">
    <property type="term" value="F:sequence-specific DNA binding"/>
    <property type="evidence" value="ECO:0007669"/>
    <property type="project" value="InterPro"/>
</dbReference>
<name>Q6AIY7_DESPS</name>
<dbReference type="eggNOG" id="COG2973">
    <property type="taxonomic scope" value="Bacteria"/>
</dbReference>
<dbReference type="STRING" id="177439.DP2964"/>
<protein>
    <recommendedName>
        <fullName evidence="3">Trp operon repressor</fullName>
    </recommendedName>
</protein>
<dbReference type="InterPro" id="IPR010921">
    <property type="entry name" value="Trp_repressor/repl_initiator"/>
</dbReference>
<organism evidence="1 2">
    <name type="scientific">Desulfotalea psychrophila (strain LSv54 / DSM 12343)</name>
    <dbReference type="NCBI Taxonomy" id="177439"/>
    <lineage>
        <taxon>Bacteria</taxon>
        <taxon>Pseudomonadati</taxon>
        <taxon>Thermodesulfobacteriota</taxon>
        <taxon>Desulfobulbia</taxon>
        <taxon>Desulfobulbales</taxon>
        <taxon>Desulfocapsaceae</taxon>
        <taxon>Desulfotalea</taxon>
    </lineage>
</organism>
<reference evidence="2" key="1">
    <citation type="journal article" date="2004" name="Environ. Microbiol.">
        <title>The genome of Desulfotalea psychrophila, a sulfate-reducing bacterium from permanently cold Arctic sediments.</title>
        <authorList>
            <person name="Rabus R."/>
            <person name="Ruepp A."/>
            <person name="Frickey T."/>
            <person name="Rattei T."/>
            <person name="Fartmann B."/>
            <person name="Stark M."/>
            <person name="Bauer M."/>
            <person name="Zibat A."/>
            <person name="Lombardot T."/>
            <person name="Becker I."/>
            <person name="Amann J."/>
            <person name="Gellner K."/>
            <person name="Teeling H."/>
            <person name="Leuschner W.D."/>
            <person name="Gloeckner F.-O."/>
            <person name="Lupas A.N."/>
            <person name="Amann R."/>
            <person name="Klenk H.-P."/>
        </authorList>
    </citation>
    <scope>NUCLEOTIDE SEQUENCE [LARGE SCALE GENOMIC DNA]</scope>
    <source>
        <strain evidence="2">DSM 12343 / LSv54</strain>
    </source>
</reference>
<gene>
    <name evidence="1" type="ordered locus">DP2964</name>
</gene>
<dbReference type="HOGENOM" id="CLU_147939_2_1_7"/>
<dbReference type="Gene3D" id="1.10.1270.10">
    <property type="entry name" value="TrpR-like"/>
    <property type="match status" value="1"/>
</dbReference>
<dbReference type="InterPro" id="IPR038116">
    <property type="entry name" value="TrpR-like_sf"/>
</dbReference>
<keyword evidence="2" id="KW-1185">Reference proteome</keyword>
<dbReference type="AlphaFoldDB" id="Q6AIY7"/>
<evidence type="ECO:0000313" key="2">
    <source>
        <dbReference type="Proteomes" id="UP000000602"/>
    </source>
</evidence>
<dbReference type="InterPro" id="IPR000831">
    <property type="entry name" value="Trp_repress"/>
</dbReference>